<keyword evidence="3" id="KW-1185">Reference proteome</keyword>
<evidence type="ECO:0000313" key="2">
    <source>
        <dbReference type="EMBL" id="MBC2666694.1"/>
    </source>
</evidence>
<evidence type="ECO:0000256" key="1">
    <source>
        <dbReference type="ARBA" id="ARBA00006479"/>
    </source>
</evidence>
<dbReference type="InterPro" id="IPR036390">
    <property type="entry name" value="WH_DNA-bd_sf"/>
</dbReference>
<dbReference type="Gene3D" id="1.10.10.10">
    <property type="entry name" value="Winged helix-like DNA-binding domain superfamily/Winged helix DNA-binding domain"/>
    <property type="match status" value="1"/>
</dbReference>
<dbReference type="InterPro" id="IPR043129">
    <property type="entry name" value="ATPase_NBD"/>
</dbReference>
<dbReference type="CDD" id="cd00090">
    <property type="entry name" value="HTH_ARSR"/>
    <property type="match status" value="1"/>
</dbReference>
<evidence type="ECO:0000313" key="3">
    <source>
        <dbReference type="Proteomes" id="UP000566813"/>
    </source>
</evidence>
<comment type="caution">
    <text evidence="2">The sequence shown here is derived from an EMBL/GenBank/DDBJ whole genome shotgun (WGS) entry which is preliminary data.</text>
</comment>
<dbReference type="PANTHER" id="PTHR18964">
    <property type="entry name" value="ROK (REPRESSOR, ORF, KINASE) FAMILY"/>
    <property type="match status" value="1"/>
</dbReference>
<dbReference type="SUPFAM" id="SSF46785">
    <property type="entry name" value="Winged helix' DNA-binding domain"/>
    <property type="match status" value="1"/>
</dbReference>
<dbReference type="AlphaFoldDB" id="A0A7X1FTG8"/>
<dbReference type="Proteomes" id="UP000566813">
    <property type="component" value="Unassembled WGS sequence"/>
</dbReference>
<dbReference type="Pfam" id="PF00480">
    <property type="entry name" value="ROK"/>
    <property type="match status" value="1"/>
</dbReference>
<name>A0A7X1FTG8_9SPHN</name>
<dbReference type="Gene3D" id="3.30.420.40">
    <property type="match status" value="2"/>
</dbReference>
<dbReference type="Pfam" id="PF13412">
    <property type="entry name" value="HTH_24"/>
    <property type="match status" value="1"/>
</dbReference>
<proteinExistence type="inferred from homology"/>
<accession>A0A7X1FTG8</accession>
<sequence length="408" mass="43497">MATPPLPTKRGARIDRATNTKEILSFLRASGPSTQADIARATGLSRATVNHIVQTLRDQGAIEYQWKNRREALVTLTSTRDSVASVIVREHTVHAILFDFTAQERFDVYSSDFPEIDEPQTSPAMVLGIVNRLAALAKARNAPLAGIALAIEGPVERESGAIAPWAWHRLPHWKQVNIRQYISRHLRIPLVIDNDANFAALGEWTWGVGRGCNDFLHITSSEGIGGGIVINGRIYHGGTGLAGEIGHMVIEDAGELCFCGSRGCLTSFATERAILRALGNTGRPRTSLREVIDGAQHGDAACQRVLSEAGQHLGKALATVVRVIGPSVIAIGGTLGWAGDIVLDGLRSCAEVINLRAIGKAPDIKVAEILEHATELGGLAAILSELDLGASSLVPWMVAPRPLAAASA</sequence>
<comment type="similarity">
    <text evidence="1">Belongs to the ROK (NagC/XylR) family.</text>
</comment>
<dbReference type="GO" id="GO:0006355">
    <property type="term" value="P:regulation of DNA-templated transcription"/>
    <property type="evidence" value="ECO:0007669"/>
    <property type="project" value="UniProtKB-ARBA"/>
</dbReference>
<dbReference type="PANTHER" id="PTHR18964:SF149">
    <property type="entry name" value="BIFUNCTIONAL UDP-N-ACETYLGLUCOSAMINE 2-EPIMERASE_N-ACETYLMANNOSAMINE KINASE"/>
    <property type="match status" value="1"/>
</dbReference>
<dbReference type="InterPro" id="IPR000600">
    <property type="entry name" value="ROK"/>
</dbReference>
<dbReference type="InterPro" id="IPR036388">
    <property type="entry name" value="WH-like_DNA-bd_sf"/>
</dbReference>
<reference evidence="2 3" key="1">
    <citation type="submission" date="2020-08" db="EMBL/GenBank/DDBJ databases">
        <title>The genome sequence of type strain Novosphingobium flavum NBRC 111647.</title>
        <authorList>
            <person name="Liu Y."/>
        </authorList>
    </citation>
    <scope>NUCLEOTIDE SEQUENCE [LARGE SCALE GENOMIC DNA]</scope>
    <source>
        <strain evidence="2 3">NBRC 111647</strain>
    </source>
</reference>
<dbReference type="RefSeq" id="WP_185664992.1">
    <property type="nucleotide sequence ID" value="NZ_JACLAW010000011.1"/>
</dbReference>
<dbReference type="EMBL" id="JACLAW010000011">
    <property type="protein sequence ID" value="MBC2666694.1"/>
    <property type="molecule type" value="Genomic_DNA"/>
</dbReference>
<dbReference type="InterPro" id="IPR011991">
    <property type="entry name" value="ArsR-like_HTH"/>
</dbReference>
<protein>
    <submittedName>
        <fullName evidence="2">ROK family transcriptional regulator</fullName>
    </submittedName>
</protein>
<gene>
    <name evidence="2" type="ORF">H7F51_14325</name>
</gene>
<organism evidence="2 3">
    <name type="scientific">Novosphingobium flavum</name>
    <dbReference type="NCBI Taxonomy" id="1778672"/>
    <lineage>
        <taxon>Bacteria</taxon>
        <taxon>Pseudomonadati</taxon>
        <taxon>Pseudomonadota</taxon>
        <taxon>Alphaproteobacteria</taxon>
        <taxon>Sphingomonadales</taxon>
        <taxon>Sphingomonadaceae</taxon>
        <taxon>Novosphingobium</taxon>
    </lineage>
</organism>
<dbReference type="SUPFAM" id="SSF53067">
    <property type="entry name" value="Actin-like ATPase domain"/>
    <property type="match status" value="1"/>
</dbReference>